<dbReference type="Proteomes" id="UP001185659">
    <property type="component" value="Unassembled WGS sequence"/>
</dbReference>
<gene>
    <name evidence="2" type="ORF">R2G56_15605</name>
</gene>
<reference evidence="2 3" key="1">
    <citation type="submission" date="2023-10" db="EMBL/GenBank/DDBJ databases">
        <authorList>
            <person name="Venkata Ramana C."/>
            <person name="Sasikala C."/>
            <person name="Dhurka M."/>
        </authorList>
    </citation>
    <scope>NUCLEOTIDE SEQUENCE [LARGE SCALE GENOMIC DNA]</scope>
    <source>
        <strain evidence="2 3">KCTC 32151</strain>
    </source>
</reference>
<evidence type="ECO:0000313" key="2">
    <source>
        <dbReference type="EMBL" id="MDV6227725.1"/>
    </source>
</evidence>
<feature type="region of interest" description="Disordered" evidence="1">
    <location>
        <begin position="52"/>
        <end position="178"/>
    </location>
</feature>
<evidence type="ECO:0000313" key="3">
    <source>
        <dbReference type="Proteomes" id="UP001185659"/>
    </source>
</evidence>
<keyword evidence="3" id="KW-1185">Reference proteome</keyword>
<proteinExistence type="predicted"/>
<protein>
    <submittedName>
        <fullName evidence="2">Uncharacterized protein</fullName>
    </submittedName>
</protein>
<sequence length="178" mass="18454">MRSGLVKPLLVTMLLVAAGGVRASSLLELKSEEHLHQHSTIALKELALEERQPAPDTPPLSYPGPALSAMPEIAPHHLSPSMVDIGAPAQPLGPATGETTSSIPQRPRQLPRVIRGGETGPAAPRAASAPRKTEQATPAAPERRHKAKRRAGTKADNGPAAAPPSAAPPSGQPLGRPE</sequence>
<feature type="compositionally biased region" description="Pro residues" evidence="1">
    <location>
        <begin position="161"/>
        <end position="171"/>
    </location>
</feature>
<comment type="caution">
    <text evidence="2">The sequence shown here is derived from an EMBL/GenBank/DDBJ whole genome shotgun (WGS) entry which is preliminary data.</text>
</comment>
<organism evidence="2 3">
    <name type="scientific">Nitratireductor aquimarinus</name>
    <dbReference type="NCBI Taxonomy" id="889300"/>
    <lineage>
        <taxon>Bacteria</taxon>
        <taxon>Pseudomonadati</taxon>
        <taxon>Pseudomonadota</taxon>
        <taxon>Alphaproteobacteria</taxon>
        <taxon>Hyphomicrobiales</taxon>
        <taxon>Phyllobacteriaceae</taxon>
        <taxon>Nitratireductor</taxon>
    </lineage>
</organism>
<name>A0ABU4ANA9_9HYPH</name>
<dbReference type="EMBL" id="JAWLIP010000007">
    <property type="protein sequence ID" value="MDV6227725.1"/>
    <property type="molecule type" value="Genomic_DNA"/>
</dbReference>
<dbReference type="RefSeq" id="WP_317561895.1">
    <property type="nucleotide sequence ID" value="NZ_JAWLIP010000007.1"/>
</dbReference>
<feature type="compositionally biased region" description="Basic residues" evidence="1">
    <location>
        <begin position="143"/>
        <end position="152"/>
    </location>
</feature>
<evidence type="ECO:0000256" key="1">
    <source>
        <dbReference type="SAM" id="MobiDB-lite"/>
    </source>
</evidence>
<accession>A0ABU4ANA9</accession>
<feature type="compositionally biased region" description="Low complexity" evidence="1">
    <location>
        <begin position="121"/>
        <end position="130"/>
    </location>
</feature>